<evidence type="ECO:0000313" key="4">
    <source>
        <dbReference type="Proteomes" id="UP000312032"/>
    </source>
</evidence>
<keyword evidence="2" id="KW-1133">Transmembrane helix</keyword>
<evidence type="ECO:0000313" key="3">
    <source>
        <dbReference type="EMBL" id="TNM00536.1"/>
    </source>
</evidence>
<sequence>MTAVTTITTIVSIISAIIGGLTAIDKGSSLIGNEDGIKGTIYDLSSALEDSQGSSSEDGEKAQGSSSKSTEKTETAAPEAATK</sequence>
<comment type="caution">
    <text evidence="3">The sequence shown here is derived from an EMBL/GenBank/DDBJ whole genome shotgun (WGS) entry which is preliminary data.</text>
</comment>
<dbReference type="AlphaFoldDB" id="A0A5C4U6M4"/>
<feature type="region of interest" description="Disordered" evidence="1">
    <location>
        <begin position="47"/>
        <end position="83"/>
    </location>
</feature>
<keyword evidence="4" id="KW-1185">Reference proteome</keyword>
<proteinExistence type="predicted"/>
<dbReference type="RefSeq" id="WP_139464534.1">
    <property type="nucleotide sequence ID" value="NZ_VDHJ01000001.1"/>
</dbReference>
<evidence type="ECO:0000256" key="2">
    <source>
        <dbReference type="SAM" id="Phobius"/>
    </source>
</evidence>
<keyword evidence="2" id="KW-0812">Transmembrane</keyword>
<accession>A0A5C4U6M4</accession>
<protein>
    <submittedName>
        <fullName evidence="3">Uncharacterized protein</fullName>
    </submittedName>
</protein>
<reference evidence="3 4" key="1">
    <citation type="submission" date="2019-06" db="EMBL/GenBank/DDBJ databases">
        <authorList>
            <person name="Li J."/>
        </authorList>
    </citation>
    <scope>NUCLEOTIDE SEQUENCE [LARGE SCALE GENOMIC DNA]</scope>
    <source>
        <strain evidence="3 4">LMG 28165</strain>
    </source>
</reference>
<evidence type="ECO:0000256" key="1">
    <source>
        <dbReference type="SAM" id="MobiDB-lite"/>
    </source>
</evidence>
<keyword evidence="2" id="KW-0472">Membrane</keyword>
<name>A0A5C4U6M4_9CORY</name>
<feature type="transmembrane region" description="Helical" evidence="2">
    <location>
        <begin position="6"/>
        <end position="24"/>
    </location>
</feature>
<gene>
    <name evidence="3" type="ORF">FHE74_00905</name>
</gene>
<organism evidence="3 4">
    <name type="scientific">Corynebacterium tapiri</name>
    <dbReference type="NCBI Taxonomy" id="1448266"/>
    <lineage>
        <taxon>Bacteria</taxon>
        <taxon>Bacillati</taxon>
        <taxon>Actinomycetota</taxon>
        <taxon>Actinomycetes</taxon>
        <taxon>Mycobacteriales</taxon>
        <taxon>Corynebacteriaceae</taxon>
        <taxon>Corynebacterium</taxon>
    </lineage>
</organism>
<dbReference type="EMBL" id="VDHJ01000001">
    <property type="protein sequence ID" value="TNM00536.1"/>
    <property type="molecule type" value="Genomic_DNA"/>
</dbReference>
<dbReference type="Proteomes" id="UP000312032">
    <property type="component" value="Unassembled WGS sequence"/>
</dbReference>